<dbReference type="GO" id="GO:0008623">
    <property type="term" value="C:CHRAC"/>
    <property type="evidence" value="ECO:0000318"/>
    <property type="project" value="GO_Central"/>
</dbReference>
<evidence type="ECO:0000313" key="6">
    <source>
        <dbReference type="Proteomes" id="UP000001449"/>
    </source>
</evidence>
<dbReference type="GO" id="GO:0031507">
    <property type="term" value="P:heterochromatin formation"/>
    <property type="evidence" value="ECO:0000318"/>
    <property type="project" value="GO_Central"/>
</dbReference>
<keyword evidence="6" id="KW-1185">Reference proteome</keyword>
<organism evidence="5 6">
    <name type="scientific">Thalassiosira pseudonana</name>
    <name type="common">Marine diatom</name>
    <name type="synonym">Cyclotella nana</name>
    <dbReference type="NCBI Taxonomy" id="35128"/>
    <lineage>
        <taxon>Eukaryota</taxon>
        <taxon>Sar</taxon>
        <taxon>Stramenopiles</taxon>
        <taxon>Ochrophyta</taxon>
        <taxon>Bacillariophyta</taxon>
        <taxon>Coscinodiscophyceae</taxon>
        <taxon>Thalassiosirophycidae</taxon>
        <taxon>Thalassiosirales</taxon>
        <taxon>Thalassiosiraceae</taxon>
        <taxon>Thalassiosira</taxon>
    </lineage>
</organism>
<dbReference type="PaxDb" id="35128-Thaps19632"/>
<feature type="domain" description="Transcription factor CBF/NF-Y/archaeal histone" evidence="4">
    <location>
        <begin position="1"/>
        <end position="63"/>
    </location>
</feature>
<evidence type="ECO:0000256" key="1">
    <source>
        <dbReference type="ARBA" id="ARBA00004123"/>
    </source>
</evidence>
<dbReference type="STRING" id="35128.B5YNK4"/>
<name>B5YNK4_THAPS</name>
<dbReference type="SUPFAM" id="SSF47113">
    <property type="entry name" value="Histone-fold"/>
    <property type="match status" value="1"/>
</dbReference>
<dbReference type="InterPro" id="IPR003958">
    <property type="entry name" value="CBFA_NFYB_domain"/>
</dbReference>
<dbReference type="InterPro" id="IPR009072">
    <property type="entry name" value="Histone-fold"/>
</dbReference>
<dbReference type="InterPro" id="IPR051377">
    <property type="entry name" value="DNA_Pol-Epsilon_Subunit"/>
</dbReference>
<dbReference type="InParanoid" id="B5YNK4"/>
<feature type="non-terminal residue" evidence="5">
    <location>
        <position position="116"/>
    </location>
</feature>
<dbReference type="Gene3D" id="1.10.20.10">
    <property type="entry name" value="Histone, subunit A"/>
    <property type="match status" value="1"/>
</dbReference>
<reference evidence="5 6" key="1">
    <citation type="journal article" date="2004" name="Science">
        <title>The genome of the diatom Thalassiosira pseudonana: ecology, evolution, and metabolism.</title>
        <authorList>
            <person name="Armbrust E.V."/>
            <person name="Berges J.A."/>
            <person name="Bowler C."/>
            <person name="Green B.R."/>
            <person name="Martinez D."/>
            <person name="Putnam N.H."/>
            <person name="Zhou S."/>
            <person name="Allen A.E."/>
            <person name="Apt K.E."/>
            <person name="Bechner M."/>
            <person name="Brzezinski M.A."/>
            <person name="Chaal B.K."/>
            <person name="Chiovitti A."/>
            <person name="Davis A.K."/>
            <person name="Demarest M.S."/>
            <person name="Detter J.C."/>
            <person name="Glavina T."/>
            <person name="Goodstein D."/>
            <person name="Hadi M.Z."/>
            <person name="Hellsten U."/>
            <person name="Hildebrand M."/>
            <person name="Jenkins B.D."/>
            <person name="Jurka J."/>
            <person name="Kapitonov V.V."/>
            <person name="Kroger N."/>
            <person name="Lau W.W."/>
            <person name="Lane T.W."/>
            <person name="Larimer F.W."/>
            <person name="Lippmeier J.C."/>
            <person name="Lucas S."/>
            <person name="Medina M."/>
            <person name="Montsant A."/>
            <person name="Obornik M."/>
            <person name="Parker M.S."/>
            <person name="Palenik B."/>
            <person name="Pazour G.J."/>
            <person name="Richardson P.M."/>
            <person name="Rynearson T.A."/>
            <person name="Saito M.A."/>
            <person name="Schwartz D.C."/>
            <person name="Thamatrakoln K."/>
            <person name="Valentin K."/>
            <person name="Vardi A."/>
            <person name="Wilkerson F.P."/>
            <person name="Rokhsar D.S."/>
        </authorList>
    </citation>
    <scope>NUCLEOTIDE SEQUENCE [LARGE SCALE GENOMIC DNA]</scope>
    <source>
        <strain evidence="5 6">CCMP1335</strain>
    </source>
</reference>
<protein>
    <recommendedName>
        <fullName evidence="4">Transcription factor CBF/NF-Y/archaeal histone domain-containing protein</fullName>
    </recommendedName>
</protein>
<dbReference type="Proteomes" id="UP000001449">
    <property type="component" value="Chromosome 7"/>
</dbReference>
<dbReference type="KEGG" id="tps:THAPS_19632"/>
<dbReference type="HOGENOM" id="CLU_066247_7_4_1"/>
<dbReference type="PANTHER" id="PTHR46172">
    <property type="entry name" value="DNA POLYMERASE EPSILON SUBUNIT 3"/>
    <property type="match status" value="1"/>
</dbReference>
<dbReference type="FunCoup" id="B5YNK4">
    <property type="interactions" value="59"/>
</dbReference>
<dbReference type="GO" id="GO:0008622">
    <property type="term" value="C:epsilon DNA polymerase complex"/>
    <property type="evidence" value="ECO:0000318"/>
    <property type="project" value="GO_Central"/>
</dbReference>
<evidence type="ECO:0000256" key="2">
    <source>
        <dbReference type="ARBA" id="ARBA00023242"/>
    </source>
</evidence>
<feature type="region of interest" description="Disordered" evidence="3">
    <location>
        <begin position="81"/>
        <end position="116"/>
    </location>
</feature>
<sequence>PQACIRRLLKNALPKSTNVSKDSVAALSRACGIFVLYLTACCNDVAKDSRRTTISASDVMGALKELDFEEFAPQMEKFLEHHRQEEKDRKEEKERLKGLTATKDTEAKDGNADAKR</sequence>
<dbReference type="eggNOG" id="KOG0870">
    <property type="taxonomic scope" value="Eukaryota"/>
</dbReference>
<dbReference type="PANTHER" id="PTHR46172:SF1">
    <property type="entry name" value="DNA POLYMERASE EPSILON SUBUNIT 3"/>
    <property type="match status" value="1"/>
</dbReference>
<dbReference type="GO" id="GO:0006272">
    <property type="term" value="P:leading strand elongation"/>
    <property type="evidence" value="ECO:0000318"/>
    <property type="project" value="GO_Central"/>
</dbReference>
<gene>
    <name evidence="5" type="ORF">THAPS_19632</name>
</gene>
<evidence type="ECO:0000313" key="5">
    <source>
        <dbReference type="EMBL" id="ACI65003.1"/>
    </source>
</evidence>
<dbReference type="OMA" id="MEVIEME"/>
<keyword evidence="2" id="KW-0539">Nucleus</keyword>
<dbReference type="GO" id="GO:0006974">
    <property type="term" value="P:DNA damage response"/>
    <property type="evidence" value="ECO:0000318"/>
    <property type="project" value="GO_Central"/>
</dbReference>
<dbReference type="EMBL" id="CP001160">
    <property type="protein sequence ID" value="ACI65003.1"/>
    <property type="molecule type" value="Genomic_DNA"/>
</dbReference>
<feature type="non-terminal residue" evidence="5">
    <location>
        <position position="1"/>
    </location>
</feature>
<accession>B5YNK4</accession>
<proteinExistence type="predicted"/>
<dbReference type="GO" id="GO:0031490">
    <property type="term" value="F:chromatin DNA binding"/>
    <property type="evidence" value="ECO:0000318"/>
    <property type="project" value="GO_Central"/>
</dbReference>
<dbReference type="GO" id="GO:0046982">
    <property type="term" value="F:protein heterodimerization activity"/>
    <property type="evidence" value="ECO:0007669"/>
    <property type="project" value="InterPro"/>
</dbReference>
<evidence type="ECO:0000256" key="3">
    <source>
        <dbReference type="SAM" id="MobiDB-lite"/>
    </source>
</evidence>
<dbReference type="Pfam" id="PF00808">
    <property type="entry name" value="CBFD_NFYB_HMF"/>
    <property type="match status" value="1"/>
</dbReference>
<dbReference type="AlphaFoldDB" id="B5YNK4"/>
<comment type="subcellular location">
    <subcellularLocation>
        <location evidence="1">Nucleus</location>
    </subcellularLocation>
</comment>
<dbReference type="RefSeq" id="XP_002296286.1">
    <property type="nucleotide sequence ID" value="XM_002296250.1"/>
</dbReference>
<dbReference type="CDD" id="cd22928">
    <property type="entry name" value="HFD_POLE3_DPB4"/>
    <property type="match status" value="1"/>
</dbReference>
<dbReference type="GeneID" id="7450703"/>
<reference evidence="5 6" key="2">
    <citation type="journal article" date="2008" name="Nature">
        <title>The Phaeodactylum genome reveals the evolutionary history of diatom genomes.</title>
        <authorList>
            <person name="Bowler C."/>
            <person name="Allen A.E."/>
            <person name="Badger J.H."/>
            <person name="Grimwood J."/>
            <person name="Jabbari K."/>
            <person name="Kuo A."/>
            <person name="Maheswari U."/>
            <person name="Martens C."/>
            <person name="Maumus F."/>
            <person name="Otillar R.P."/>
            <person name="Rayko E."/>
            <person name="Salamov A."/>
            <person name="Vandepoele K."/>
            <person name="Beszteri B."/>
            <person name="Gruber A."/>
            <person name="Heijde M."/>
            <person name="Katinka M."/>
            <person name="Mock T."/>
            <person name="Valentin K."/>
            <person name="Verret F."/>
            <person name="Berges J.A."/>
            <person name="Brownlee C."/>
            <person name="Cadoret J.P."/>
            <person name="Chiovitti A."/>
            <person name="Choi C.J."/>
            <person name="Coesel S."/>
            <person name="De Martino A."/>
            <person name="Detter J.C."/>
            <person name="Durkin C."/>
            <person name="Falciatore A."/>
            <person name="Fournet J."/>
            <person name="Haruta M."/>
            <person name="Huysman M.J."/>
            <person name="Jenkins B.D."/>
            <person name="Jiroutova K."/>
            <person name="Jorgensen R.E."/>
            <person name="Joubert Y."/>
            <person name="Kaplan A."/>
            <person name="Kroger N."/>
            <person name="Kroth P.G."/>
            <person name="La Roche J."/>
            <person name="Lindquist E."/>
            <person name="Lommer M."/>
            <person name="Martin-Jezequel V."/>
            <person name="Lopez P.J."/>
            <person name="Lucas S."/>
            <person name="Mangogna M."/>
            <person name="McGinnis K."/>
            <person name="Medlin L.K."/>
            <person name="Montsant A."/>
            <person name="Oudot-Le Secq M.P."/>
            <person name="Napoli C."/>
            <person name="Obornik M."/>
            <person name="Parker M.S."/>
            <person name="Petit J.L."/>
            <person name="Porcel B.M."/>
            <person name="Poulsen N."/>
            <person name="Robison M."/>
            <person name="Rychlewski L."/>
            <person name="Rynearson T.A."/>
            <person name="Schmutz J."/>
            <person name="Shapiro H."/>
            <person name="Siaut M."/>
            <person name="Stanley M."/>
            <person name="Sussman M.R."/>
            <person name="Taylor A.R."/>
            <person name="Vardi A."/>
            <person name="von Dassow P."/>
            <person name="Vyverman W."/>
            <person name="Willis A."/>
            <person name="Wyrwicz L.S."/>
            <person name="Rokhsar D.S."/>
            <person name="Weissenbach J."/>
            <person name="Armbrust E.V."/>
            <person name="Green B.R."/>
            <person name="Van de Peer Y."/>
            <person name="Grigoriev I.V."/>
        </authorList>
    </citation>
    <scope>NUCLEOTIDE SEQUENCE [LARGE SCALE GENOMIC DNA]</scope>
    <source>
        <strain evidence="5 6">CCMP1335</strain>
    </source>
</reference>
<evidence type="ECO:0000259" key="4">
    <source>
        <dbReference type="Pfam" id="PF00808"/>
    </source>
</evidence>